<dbReference type="STRING" id="685588.A0A067SK82"/>
<dbReference type="InterPro" id="IPR000210">
    <property type="entry name" value="BTB/POZ_dom"/>
</dbReference>
<dbReference type="Pfam" id="PF00651">
    <property type="entry name" value="BTB"/>
    <property type="match status" value="1"/>
</dbReference>
<evidence type="ECO:0000256" key="1">
    <source>
        <dbReference type="SAM" id="MobiDB-lite"/>
    </source>
</evidence>
<feature type="domain" description="BTB" evidence="2">
    <location>
        <begin position="220"/>
        <end position="308"/>
    </location>
</feature>
<dbReference type="OrthoDB" id="2130750at2759"/>
<organism evidence="3 4">
    <name type="scientific">Galerina marginata (strain CBS 339.88)</name>
    <dbReference type="NCBI Taxonomy" id="685588"/>
    <lineage>
        <taxon>Eukaryota</taxon>
        <taxon>Fungi</taxon>
        <taxon>Dikarya</taxon>
        <taxon>Basidiomycota</taxon>
        <taxon>Agaricomycotina</taxon>
        <taxon>Agaricomycetes</taxon>
        <taxon>Agaricomycetidae</taxon>
        <taxon>Agaricales</taxon>
        <taxon>Agaricineae</taxon>
        <taxon>Strophariaceae</taxon>
        <taxon>Galerina</taxon>
    </lineage>
</organism>
<proteinExistence type="predicted"/>
<feature type="region of interest" description="Disordered" evidence="1">
    <location>
        <begin position="113"/>
        <end position="140"/>
    </location>
</feature>
<sequence length="545" mass="60487">MSSHAHNGPFDHTDTSWELEANILQTATRISTQVWQRDLEQLFHHAKERYPDVVWEVGVDEDEDLPPGASTQGLKKVWGHRAIVHARAPPVLRNSYFSFPSAYPAGDHGLRPELEGSIASSTSVSSPRTASPFRASSSTTLAHSNDAPFRYTNPLRLTTSINPTLLANELKYLYTGKGFGEVYEFSNALKHVPDDEDADVQPVDKLRMDLLSMGRSRLYSDVKIVLTSDFGKRRVIATFWSHRFILASRSAYFADVLSSWPEQLSSTNHASTTSSDLPILSLTSPPFTPASLDFTLGFIYTGTLIFSDRSYGLSTAFLILKAAIYLSIPSLYDEIFVRIVQEMMHGLFHPLINSKQYEHLTGGAWDAGGCCCQQCAHRAPRLLAFALEKDVMNRFLEQGARRALVGLFGEGWCTPEFALLQHKDREAALKGVGMRTTVTNVFPLLLAAERGLRKVGTVIESWGDVVRDMLVAARNEMDELLVRQPYRCFERIALSAAAVLIETDKVGVDDGEKVEVILAAALRGVKGPYEACRLSEVALLSAMWI</sequence>
<dbReference type="HOGENOM" id="CLU_026508_1_0_1"/>
<dbReference type="PROSITE" id="PS50097">
    <property type="entry name" value="BTB"/>
    <property type="match status" value="1"/>
</dbReference>
<dbReference type="InterPro" id="IPR011333">
    <property type="entry name" value="SKP1/BTB/POZ_sf"/>
</dbReference>
<gene>
    <name evidence="3" type="ORF">GALMADRAFT_230061</name>
</gene>
<dbReference type="PANTHER" id="PTHR22427:SF7">
    <property type="entry name" value="GH15728P"/>
    <property type="match status" value="1"/>
</dbReference>
<dbReference type="EMBL" id="KL142397">
    <property type="protein sequence ID" value="KDR70407.1"/>
    <property type="molecule type" value="Genomic_DNA"/>
</dbReference>
<dbReference type="SMART" id="SM00225">
    <property type="entry name" value="BTB"/>
    <property type="match status" value="1"/>
</dbReference>
<dbReference type="CDD" id="cd18186">
    <property type="entry name" value="BTB_POZ_ZBTB_KLHL-like"/>
    <property type="match status" value="1"/>
</dbReference>
<dbReference type="Gene3D" id="3.30.710.10">
    <property type="entry name" value="Potassium Channel Kv1.1, Chain A"/>
    <property type="match status" value="1"/>
</dbReference>
<dbReference type="Proteomes" id="UP000027222">
    <property type="component" value="Unassembled WGS sequence"/>
</dbReference>
<name>A0A067SK82_GALM3</name>
<dbReference type="AlphaFoldDB" id="A0A067SK82"/>
<dbReference type="PANTHER" id="PTHR22427">
    <property type="entry name" value="GH15728P"/>
    <property type="match status" value="1"/>
</dbReference>
<evidence type="ECO:0000259" key="2">
    <source>
        <dbReference type="PROSITE" id="PS50097"/>
    </source>
</evidence>
<keyword evidence="4" id="KW-1185">Reference proteome</keyword>
<accession>A0A067SK82</accession>
<protein>
    <recommendedName>
        <fullName evidence="2">BTB domain-containing protein</fullName>
    </recommendedName>
</protein>
<reference evidence="4" key="1">
    <citation type="journal article" date="2014" name="Proc. Natl. Acad. Sci. U.S.A.">
        <title>Extensive sampling of basidiomycete genomes demonstrates inadequacy of the white-rot/brown-rot paradigm for wood decay fungi.</title>
        <authorList>
            <person name="Riley R."/>
            <person name="Salamov A.A."/>
            <person name="Brown D.W."/>
            <person name="Nagy L.G."/>
            <person name="Floudas D."/>
            <person name="Held B.W."/>
            <person name="Levasseur A."/>
            <person name="Lombard V."/>
            <person name="Morin E."/>
            <person name="Otillar R."/>
            <person name="Lindquist E.A."/>
            <person name="Sun H."/>
            <person name="LaButti K.M."/>
            <person name="Schmutz J."/>
            <person name="Jabbour D."/>
            <person name="Luo H."/>
            <person name="Baker S.E."/>
            <person name="Pisabarro A.G."/>
            <person name="Walton J.D."/>
            <person name="Blanchette R.A."/>
            <person name="Henrissat B."/>
            <person name="Martin F."/>
            <person name="Cullen D."/>
            <person name="Hibbett D.S."/>
            <person name="Grigoriev I.V."/>
        </authorList>
    </citation>
    <scope>NUCLEOTIDE SEQUENCE [LARGE SCALE GENOMIC DNA]</scope>
    <source>
        <strain evidence="4">CBS 339.88</strain>
    </source>
</reference>
<dbReference type="SUPFAM" id="SSF54695">
    <property type="entry name" value="POZ domain"/>
    <property type="match status" value="1"/>
</dbReference>
<evidence type="ECO:0000313" key="4">
    <source>
        <dbReference type="Proteomes" id="UP000027222"/>
    </source>
</evidence>
<feature type="compositionally biased region" description="Low complexity" evidence="1">
    <location>
        <begin position="117"/>
        <end position="132"/>
    </location>
</feature>
<evidence type="ECO:0000313" key="3">
    <source>
        <dbReference type="EMBL" id="KDR70407.1"/>
    </source>
</evidence>